<dbReference type="AlphaFoldDB" id="A0AAW1JLV0"/>
<keyword evidence="2" id="KW-1185">Reference proteome</keyword>
<sequence>MQGRKTTWRRNIYYWVVHFLGGAAKISHTRLVISPLRRQQSASFHSLAPPLHVLSHFVAKWNTKFNEKIASMPREVPPH</sequence>
<organism evidence="1 2">
    <name type="scientific">Saponaria officinalis</name>
    <name type="common">Common soapwort</name>
    <name type="synonym">Lychnis saponaria</name>
    <dbReference type="NCBI Taxonomy" id="3572"/>
    <lineage>
        <taxon>Eukaryota</taxon>
        <taxon>Viridiplantae</taxon>
        <taxon>Streptophyta</taxon>
        <taxon>Embryophyta</taxon>
        <taxon>Tracheophyta</taxon>
        <taxon>Spermatophyta</taxon>
        <taxon>Magnoliopsida</taxon>
        <taxon>eudicotyledons</taxon>
        <taxon>Gunneridae</taxon>
        <taxon>Pentapetalae</taxon>
        <taxon>Caryophyllales</taxon>
        <taxon>Caryophyllaceae</taxon>
        <taxon>Caryophylleae</taxon>
        <taxon>Saponaria</taxon>
    </lineage>
</organism>
<reference evidence="1" key="1">
    <citation type="submission" date="2024-03" db="EMBL/GenBank/DDBJ databases">
        <title>WGS assembly of Saponaria officinalis var. Norfolk2.</title>
        <authorList>
            <person name="Jenkins J."/>
            <person name="Shu S."/>
            <person name="Grimwood J."/>
            <person name="Barry K."/>
            <person name="Goodstein D."/>
            <person name="Schmutz J."/>
            <person name="Leebens-Mack J."/>
            <person name="Osbourn A."/>
        </authorList>
    </citation>
    <scope>NUCLEOTIDE SEQUENCE [LARGE SCALE GENOMIC DNA]</scope>
    <source>
        <strain evidence="1">JIC</strain>
    </source>
</reference>
<evidence type="ECO:0000313" key="2">
    <source>
        <dbReference type="Proteomes" id="UP001443914"/>
    </source>
</evidence>
<comment type="caution">
    <text evidence="1">The sequence shown here is derived from an EMBL/GenBank/DDBJ whole genome shotgun (WGS) entry which is preliminary data.</text>
</comment>
<protein>
    <recommendedName>
        <fullName evidence="3">Secreted protein</fullName>
    </recommendedName>
</protein>
<gene>
    <name evidence="1" type="ORF">RND81_07G031400</name>
</gene>
<evidence type="ECO:0008006" key="3">
    <source>
        <dbReference type="Google" id="ProtNLM"/>
    </source>
</evidence>
<evidence type="ECO:0000313" key="1">
    <source>
        <dbReference type="EMBL" id="KAK9705067.1"/>
    </source>
</evidence>
<accession>A0AAW1JLV0</accession>
<proteinExistence type="predicted"/>
<dbReference type="EMBL" id="JBDFQZ010000007">
    <property type="protein sequence ID" value="KAK9705067.1"/>
    <property type="molecule type" value="Genomic_DNA"/>
</dbReference>
<name>A0AAW1JLV0_SAPOF</name>
<dbReference type="Proteomes" id="UP001443914">
    <property type="component" value="Unassembled WGS sequence"/>
</dbReference>